<name>A0A4Q9HSW6_STRKA</name>
<reference evidence="1 2" key="1">
    <citation type="submission" date="2019-02" db="EMBL/GenBank/DDBJ databases">
        <title>Draft Genome Sequence of Streptomyces sp. AM-2504, identified by 16S rRNA comparative analysis as a Streptomyces Kasugaensis strain.</title>
        <authorList>
            <person name="Napolioni V."/>
            <person name="Giuliodori A.M."/>
            <person name="Spurio R."/>
            <person name="Fabbretti A."/>
        </authorList>
    </citation>
    <scope>NUCLEOTIDE SEQUENCE [LARGE SCALE GENOMIC DNA]</scope>
    <source>
        <strain evidence="1 2">AM-2504</strain>
    </source>
</reference>
<evidence type="ECO:0000313" key="2">
    <source>
        <dbReference type="Proteomes" id="UP000292452"/>
    </source>
</evidence>
<gene>
    <name evidence="1" type="ORF">EYS09_18935</name>
</gene>
<dbReference type="AlphaFoldDB" id="A0A4Q9HSW6"/>
<accession>A0A4Q9HSW6</accession>
<protein>
    <recommendedName>
        <fullName evidence="3">Aminoglycoside phosphotransferase</fullName>
    </recommendedName>
</protein>
<comment type="caution">
    <text evidence="1">The sequence shown here is derived from an EMBL/GenBank/DDBJ whole genome shotgun (WGS) entry which is preliminary data.</text>
</comment>
<sequence>MYSPPPDPGTERRMRAHHASAARALDVRTEPGSESWGWAGRTLGAPARTAAGEPAWLRLVAAPENKASGKLWDGALDARHAFGDLDGHRPALLGVHDAFDDTTAYRAELSARVEEPVLSDDPILQHELQLPDTWWEDLAGTLEKVAAVDTGRVAVRQQYMDRAIPQFLGTPAPTVTRWTTAHAELHWANLTGSPLQAPDWEGWGQAPEGFDYATLYAYTLLQPDTAARVRAAFPVLGSPAGLAAEATVCAQLLQTVDRGDNLILADRLRDWSDELRRR</sequence>
<keyword evidence="2" id="KW-1185">Reference proteome</keyword>
<dbReference type="Proteomes" id="UP000292452">
    <property type="component" value="Unassembled WGS sequence"/>
</dbReference>
<dbReference type="EMBL" id="SIXH01000160">
    <property type="protein sequence ID" value="TBO58153.1"/>
    <property type="molecule type" value="Genomic_DNA"/>
</dbReference>
<evidence type="ECO:0000313" key="1">
    <source>
        <dbReference type="EMBL" id="TBO58153.1"/>
    </source>
</evidence>
<evidence type="ECO:0008006" key="3">
    <source>
        <dbReference type="Google" id="ProtNLM"/>
    </source>
</evidence>
<dbReference type="RefSeq" id="WP_131124128.1">
    <property type="nucleotide sequence ID" value="NZ_SIXH01000160.1"/>
</dbReference>
<organism evidence="1 2">
    <name type="scientific">Streptomyces kasugaensis</name>
    <dbReference type="NCBI Taxonomy" id="1946"/>
    <lineage>
        <taxon>Bacteria</taxon>
        <taxon>Bacillati</taxon>
        <taxon>Actinomycetota</taxon>
        <taxon>Actinomycetes</taxon>
        <taxon>Kitasatosporales</taxon>
        <taxon>Streptomycetaceae</taxon>
        <taxon>Streptomyces</taxon>
    </lineage>
</organism>
<proteinExistence type="predicted"/>